<name>A0A2G9G8U5_9LAMI</name>
<evidence type="ECO:0008006" key="3">
    <source>
        <dbReference type="Google" id="ProtNLM"/>
    </source>
</evidence>
<gene>
    <name evidence="1" type="ORF">CDL12_25794</name>
</gene>
<evidence type="ECO:0000313" key="2">
    <source>
        <dbReference type="Proteomes" id="UP000231279"/>
    </source>
</evidence>
<sequence length="100" mass="11700">MSVWFMARHLLLKGIRKRTGDGCNTCVWTDLWLPCHPNFKLITNPTGQDMNQRISPLINHDWKVWDENKIRNQFLAVDVDGIRSMPLRNLESFDLLVGHI</sequence>
<dbReference type="AlphaFoldDB" id="A0A2G9G8U5"/>
<keyword evidence="2" id="KW-1185">Reference proteome</keyword>
<dbReference type="Proteomes" id="UP000231279">
    <property type="component" value="Unassembled WGS sequence"/>
</dbReference>
<dbReference type="EMBL" id="NKXS01006298">
    <property type="protein sequence ID" value="PIN01696.1"/>
    <property type="molecule type" value="Genomic_DNA"/>
</dbReference>
<comment type="caution">
    <text evidence="1">The sequence shown here is derived from an EMBL/GenBank/DDBJ whole genome shotgun (WGS) entry which is preliminary data.</text>
</comment>
<reference evidence="2" key="1">
    <citation type="journal article" date="2018" name="Gigascience">
        <title>Genome assembly of the Pink Ipe (Handroanthus impetiginosus, Bignoniaceae), a highly valued, ecologically keystone Neotropical timber forest tree.</title>
        <authorList>
            <person name="Silva-Junior O.B."/>
            <person name="Grattapaglia D."/>
            <person name="Novaes E."/>
            <person name="Collevatti R.G."/>
        </authorList>
    </citation>
    <scope>NUCLEOTIDE SEQUENCE [LARGE SCALE GENOMIC DNA]</scope>
    <source>
        <strain evidence="2">cv. UFG-1</strain>
    </source>
</reference>
<accession>A0A2G9G8U5</accession>
<protein>
    <recommendedName>
        <fullName evidence="3">Reverse transcriptase zinc-binding domain-containing protein</fullName>
    </recommendedName>
</protein>
<proteinExistence type="predicted"/>
<evidence type="ECO:0000313" key="1">
    <source>
        <dbReference type="EMBL" id="PIN01696.1"/>
    </source>
</evidence>
<organism evidence="1 2">
    <name type="scientific">Handroanthus impetiginosus</name>
    <dbReference type="NCBI Taxonomy" id="429701"/>
    <lineage>
        <taxon>Eukaryota</taxon>
        <taxon>Viridiplantae</taxon>
        <taxon>Streptophyta</taxon>
        <taxon>Embryophyta</taxon>
        <taxon>Tracheophyta</taxon>
        <taxon>Spermatophyta</taxon>
        <taxon>Magnoliopsida</taxon>
        <taxon>eudicotyledons</taxon>
        <taxon>Gunneridae</taxon>
        <taxon>Pentapetalae</taxon>
        <taxon>asterids</taxon>
        <taxon>lamiids</taxon>
        <taxon>Lamiales</taxon>
        <taxon>Bignoniaceae</taxon>
        <taxon>Crescentiina</taxon>
        <taxon>Tabebuia alliance</taxon>
        <taxon>Handroanthus</taxon>
    </lineage>
</organism>
<dbReference type="OrthoDB" id="1938246at2759"/>